<feature type="transmembrane region" description="Helical" evidence="8">
    <location>
        <begin position="251"/>
        <end position="269"/>
    </location>
</feature>
<dbReference type="InParanoid" id="A0A151Z9F4"/>
<feature type="domain" description="Major facilitator superfamily (MFS) profile" evidence="9">
    <location>
        <begin position="184"/>
        <end position="615"/>
    </location>
</feature>
<comment type="caution">
    <text evidence="10">The sequence shown here is derived from an EMBL/GenBank/DDBJ whole genome shotgun (WGS) entry which is preliminary data.</text>
</comment>
<dbReference type="FunCoup" id="A0A151Z9F4">
    <property type="interactions" value="72"/>
</dbReference>
<evidence type="ECO:0000256" key="6">
    <source>
        <dbReference type="ARBA" id="ARBA00023136"/>
    </source>
</evidence>
<dbReference type="STRING" id="361077.A0A151Z9F4"/>
<feature type="transmembrane region" description="Helical" evidence="8">
    <location>
        <begin position="309"/>
        <end position="331"/>
    </location>
</feature>
<reference evidence="10 11" key="1">
    <citation type="submission" date="2015-12" db="EMBL/GenBank/DDBJ databases">
        <title>Dictyostelia acquired genes for synthesis and detection of signals that induce cell-type specialization by lateral gene transfer from prokaryotes.</title>
        <authorList>
            <person name="Gloeckner G."/>
            <person name="Schaap P."/>
        </authorList>
    </citation>
    <scope>NUCLEOTIDE SEQUENCE [LARGE SCALE GENOMIC DNA]</scope>
    <source>
        <strain evidence="10 11">TK</strain>
    </source>
</reference>
<dbReference type="OrthoDB" id="6612291at2759"/>
<dbReference type="Proteomes" id="UP000076078">
    <property type="component" value="Unassembled WGS sequence"/>
</dbReference>
<dbReference type="Gene3D" id="1.20.1250.20">
    <property type="entry name" value="MFS general substrate transporter like domains"/>
    <property type="match status" value="1"/>
</dbReference>
<dbReference type="GO" id="GO:0022857">
    <property type="term" value="F:transmembrane transporter activity"/>
    <property type="evidence" value="ECO:0007669"/>
    <property type="project" value="InterPro"/>
</dbReference>
<gene>
    <name evidence="10" type="ORF">DLAC_09209</name>
</gene>
<dbReference type="GO" id="GO:0005737">
    <property type="term" value="C:cytoplasm"/>
    <property type="evidence" value="ECO:0007669"/>
    <property type="project" value="UniProtKB-ARBA"/>
</dbReference>
<dbReference type="Pfam" id="PF00083">
    <property type="entry name" value="Sugar_tr"/>
    <property type="match status" value="1"/>
</dbReference>
<feature type="transmembrane region" description="Helical" evidence="8">
    <location>
        <begin position="421"/>
        <end position="445"/>
    </location>
</feature>
<proteinExistence type="inferred from homology"/>
<comment type="subcellular location">
    <subcellularLocation>
        <location evidence="1">Membrane</location>
        <topology evidence="1">Multi-pass membrane protein</topology>
    </subcellularLocation>
</comment>
<evidence type="ECO:0000256" key="1">
    <source>
        <dbReference type="ARBA" id="ARBA00004141"/>
    </source>
</evidence>
<dbReference type="PROSITE" id="PS00216">
    <property type="entry name" value="SUGAR_TRANSPORT_1"/>
    <property type="match status" value="1"/>
</dbReference>
<dbReference type="InterPro" id="IPR005829">
    <property type="entry name" value="Sugar_transporter_CS"/>
</dbReference>
<evidence type="ECO:0000256" key="7">
    <source>
        <dbReference type="RuleBase" id="RU003346"/>
    </source>
</evidence>
<dbReference type="EMBL" id="LODT01000037">
    <property type="protein sequence ID" value="KYQ90579.1"/>
    <property type="molecule type" value="Genomic_DNA"/>
</dbReference>
<dbReference type="SUPFAM" id="SSF103473">
    <property type="entry name" value="MFS general substrate transporter"/>
    <property type="match status" value="1"/>
</dbReference>
<feature type="transmembrane region" description="Helical" evidence="8">
    <location>
        <begin position="457"/>
        <end position="481"/>
    </location>
</feature>
<dbReference type="PANTHER" id="PTHR48020:SF12">
    <property type="entry name" value="PROTON MYO-INOSITOL COTRANSPORTER"/>
    <property type="match status" value="1"/>
</dbReference>
<accession>A0A151Z9F4</accession>
<keyword evidence="3 7" id="KW-0813">Transport</keyword>
<dbReference type="PRINTS" id="PR00171">
    <property type="entry name" value="SUGRTRNSPORT"/>
</dbReference>
<evidence type="ECO:0000256" key="4">
    <source>
        <dbReference type="ARBA" id="ARBA00022692"/>
    </source>
</evidence>
<dbReference type="InterPro" id="IPR036259">
    <property type="entry name" value="MFS_trans_sf"/>
</dbReference>
<dbReference type="InterPro" id="IPR003663">
    <property type="entry name" value="Sugar/inositol_transpt"/>
</dbReference>
<feature type="transmembrane region" description="Helical" evidence="8">
    <location>
        <begin position="177"/>
        <end position="197"/>
    </location>
</feature>
<feature type="transmembrane region" description="Helical" evidence="8">
    <location>
        <begin position="593"/>
        <end position="611"/>
    </location>
</feature>
<keyword evidence="4 8" id="KW-0812">Transmembrane</keyword>
<dbReference type="GO" id="GO:0016020">
    <property type="term" value="C:membrane"/>
    <property type="evidence" value="ECO:0007669"/>
    <property type="project" value="UniProtKB-SubCell"/>
</dbReference>
<evidence type="ECO:0000256" key="8">
    <source>
        <dbReference type="SAM" id="Phobius"/>
    </source>
</evidence>
<dbReference type="NCBIfam" id="TIGR00879">
    <property type="entry name" value="SP"/>
    <property type="match status" value="1"/>
</dbReference>
<evidence type="ECO:0000256" key="2">
    <source>
        <dbReference type="ARBA" id="ARBA00010992"/>
    </source>
</evidence>
<evidence type="ECO:0000259" key="9">
    <source>
        <dbReference type="PROSITE" id="PS50850"/>
    </source>
</evidence>
<dbReference type="InterPro" id="IPR050814">
    <property type="entry name" value="Myo-inositol_Transporter"/>
</dbReference>
<protein>
    <submittedName>
        <fullName evidence="10">Sugar transporter family protein</fullName>
    </submittedName>
</protein>
<organism evidence="10 11">
    <name type="scientific">Tieghemostelium lacteum</name>
    <name type="common">Slime mold</name>
    <name type="synonym">Dictyostelium lacteum</name>
    <dbReference type="NCBI Taxonomy" id="361077"/>
    <lineage>
        <taxon>Eukaryota</taxon>
        <taxon>Amoebozoa</taxon>
        <taxon>Evosea</taxon>
        <taxon>Eumycetozoa</taxon>
        <taxon>Dictyostelia</taxon>
        <taxon>Dictyosteliales</taxon>
        <taxon>Raperosteliaceae</taxon>
        <taxon>Tieghemostelium</taxon>
    </lineage>
</organism>
<feature type="transmembrane region" description="Helical" evidence="8">
    <location>
        <begin position="523"/>
        <end position="546"/>
    </location>
</feature>
<feature type="transmembrane region" description="Helical" evidence="8">
    <location>
        <begin position="217"/>
        <end position="239"/>
    </location>
</feature>
<keyword evidence="6 8" id="KW-0472">Membrane</keyword>
<dbReference type="FunFam" id="1.20.1250.20:FF:000118">
    <property type="entry name" value="D-xylose-proton symporter-like 3, chloroplastic"/>
    <property type="match status" value="1"/>
</dbReference>
<dbReference type="PROSITE" id="PS50850">
    <property type="entry name" value="MFS"/>
    <property type="match status" value="1"/>
</dbReference>
<dbReference type="CDD" id="cd17315">
    <property type="entry name" value="MFS_GLUT_like"/>
    <property type="match status" value="1"/>
</dbReference>
<dbReference type="InterPro" id="IPR005828">
    <property type="entry name" value="MFS_sugar_transport-like"/>
</dbReference>
<dbReference type="PANTHER" id="PTHR48020">
    <property type="entry name" value="PROTON MYO-INOSITOL COTRANSPORTER"/>
    <property type="match status" value="1"/>
</dbReference>
<comment type="similarity">
    <text evidence="2 7">Belongs to the major facilitator superfamily. Sugar transporter (TC 2.A.1.1) family.</text>
</comment>
<evidence type="ECO:0000256" key="5">
    <source>
        <dbReference type="ARBA" id="ARBA00022989"/>
    </source>
</evidence>
<evidence type="ECO:0000256" key="3">
    <source>
        <dbReference type="ARBA" id="ARBA00022448"/>
    </source>
</evidence>
<keyword evidence="5 8" id="KW-1133">Transmembrane helix</keyword>
<keyword evidence="10" id="KW-0762">Sugar transport</keyword>
<dbReference type="InterPro" id="IPR020846">
    <property type="entry name" value="MFS_dom"/>
</dbReference>
<evidence type="ECO:0000313" key="11">
    <source>
        <dbReference type="Proteomes" id="UP000076078"/>
    </source>
</evidence>
<evidence type="ECO:0000313" key="10">
    <source>
        <dbReference type="EMBL" id="KYQ90579.1"/>
    </source>
</evidence>
<feature type="transmembrane region" description="Helical" evidence="8">
    <location>
        <begin position="567"/>
        <end position="587"/>
    </location>
</feature>
<sequence>MKELILNETVEIRVTLNRELIISILKWSIIDNVILLHINIIDLSKKKFLKSLESHKVDIHQYELNREYNVIFSNLKYNLFQQVSKNNNENSIQFYFHKEVSCWNTKTKKQIEKAKHPFDVRVLSIMLNEHLIVGDEYEDNQIQQPLLFSGSVNNITIQDIEATSNKSSSPSAPNAKITAFLFFNVVMSVLSTLEFGYNTGVIASTILEIQTLFHLTVTAKSLLVSSILFGAMFGSIISGALCDRFGRKQTLLGNNFLYILGPLLSALARNYATLVIGRIISGMGVGIASSAVPLYITEISPMSTRGALGLLRQSTVTLGIMVSSLVAYGLIKYETGWRWTFAISIVPSLIQILFGYWFIESPRWLISKDRCDEARSIMKKVEPDLPDIYIDTQISQIRKAVIEQSGDESWFQLLQRKFIKVYIIGFGLNMFQQFVGINCVIYYSGTILEDAGFTKDSAVLIGALVGIPQLIILLISVWLIDRFGRKPLLIYGLVGMMGGLAILGYSFYGDNDATGKLDNRTKGWLAVAGMVFFKLCFSLGLGPIPAIISTEIYPSKVRSKAVAISQLLNWLANFIVNISFLHLLTSIGEAPTYWLFGGVSFVTLLFVYFLVPETKGVSIEELSKKLYLKDK</sequence>
<keyword evidence="11" id="KW-1185">Reference proteome</keyword>
<feature type="transmembrane region" description="Helical" evidence="8">
    <location>
        <begin position="488"/>
        <end position="508"/>
    </location>
</feature>
<name>A0A151Z9F4_TIELA</name>
<dbReference type="OMA" id="CWIRQLE"/>
<feature type="transmembrane region" description="Helical" evidence="8">
    <location>
        <begin position="275"/>
        <end position="297"/>
    </location>
</feature>
<dbReference type="PROSITE" id="PS00217">
    <property type="entry name" value="SUGAR_TRANSPORT_2"/>
    <property type="match status" value="1"/>
</dbReference>
<dbReference type="AlphaFoldDB" id="A0A151Z9F4"/>
<feature type="transmembrane region" description="Helical" evidence="8">
    <location>
        <begin position="337"/>
        <end position="359"/>
    </location>
</feature>